<dbReference type="KEGG" id="talb:FTW19_02380"/>
<feature type="binding site" evidence="13">
    <location>
        <position position="548"/>
    </location>
    <ligand>
        <name>Zn(2+)</name>
        <dbReference type="ChEBI" id="CHEBI:29105"/>
        <note>catalytic</note>
    </ligand>
</feature>
<dbReference type="EC" id="6.1.1.3" evidence="13"/>
<proteinExistence type="inferred from homology"/>
<dbReference type="InterPro" id="IPR012947">
    <property type="entry name" value="tRNA_SAD"/>
</dbReference>
<dbReference type="PRINTS" id="PR01047">
    <property type="entry name" value="TRNASYNTHTHR"/>
</dbReference>
<dbReference type="InterPro" id="IPR002320">
    <property type="entry name" value="Thr-tRNA-ligase_IIa"/>
</dbReference>
<keyword evidence="8 13" id="KW-0067">ATP-binding</keyword>
<keyword evidence="17" id="KW-1185">Reference proteome</keyword>
<dbReference type="EMBL" id="CP042806">
    <property type="protein sequence ID" value="QEE26952.1"/>
    <property type="molecule type" value="Genomic_DNA"/>
</dbReference>
<comment type="similarity">
    <text evidence="1 13">Belongs to the class-II aminoacyl-tRNA synthetase family.</text>
</comment>
<dbReference type="FunFam" id="3.30.930.10:FF:000002">
    <property type="entry name" value="Threonine--tRNA ligase"/>
    <property type="match status" value="1"/>
</dbReference>
<dbReference type="Gene3D" id="3.30.54.20">
    <property type="match status" value="1"/>
</dbReference>
<dbReference type="InterPro" id="IPR012675">
    <property type="entry name" value="Beta-grasp_dom_sf"/>
</dbReference>
<evidence type="ECO:0000256" key="5">
    <source>
        <dbReference type="ARBA" id="ARBA00022723"/>
    </source>
</evidence>
<dbReference type="InterPro" id="IPR004095">
    <property type="entry name" value="TGS"/>
</dbReference>
<name>A0A5B9E3W8_9BACT</name>
<dbReference type="GO" id="GO:0006435">
    <property type="term" value="P:threonyl-tRNA aminoacylation"/>
    <property type="evidence" value="ECO:0007669"/>
    <property type="project" value="UniProtKB-UniRule"/>
</dbReference>
<dbReference type="Gene3D" id="3.30.980.10">
    <property type="entry name" value="Threonyl-trna Synthetase, Chain A, domain 2"/>
    <property type="match status" value="1"/>
</dbReference>
<keyword evidence="2 13" id="KW-0963">Cytoplasm</keyword>
<comment type="subunit">
    <text evidence="13">Homodimer.</text>
</comment>
<dbReference type="InterPro" id="IPR045864">
    <property type="entry name" value="aa-tRNA-synth_II/BPL/LPL"/>
</dbReference>
<dbReference type="FunFam" id="3.30.980.10:FF:000005">
    <property type="entry name" value="Threonyl-tRNA synthetase, mitochondrial"/>
    <property type="match status" value="1"/>
</dbReference>
<feature type="binding site" evidence="13">
    <location>
        <position position="367"/>
    </location>
    <ligand>
        <name>Zn(2+)</name>
        <dbReference type="ChEBI" id="CHEBI:29105"/>
        <note>catalytic</note>
    </ligand>
</feature>
<evidence type="ECO:0000256" key="7">
    <source>
        <dbReference type="ARBA" id="ARBA00022833"/>
    </source>
</evidence>
<dbReference type="Pfam" id="PF03129">
    <property type="entry name" value="HGTP_anticodon"/>
    <property type="match status" value="1"/>
</dbReference>
<dbReference type="PANTHER" id="PTHR11451">
    <property type="entry name" value="THREONINE-TRNA LIGASE"/>
    <property type="match status" value="1"/>
</dbReference>
<evidence type="ECO:0000256" key="10">
    <source>
        <dbReference type="ARBA" id="ARBA00022917"/>
    </source>
</evidence>
<keyword evidence="9 13" id="KW-0694">RNA-binding</keyword>
<dbReference type="SUPFAM" id="SSF81271">
    <property type="entry name" value="TGS-like"/>
    <property type="match status" value="1"/>
</dbReference>
<dbReference type="InterPro" id="IPR006195">
    <property type="entry name" value="aa-tRNA-synth_II"/>
</dbReference>
<feature type="domain" description="Aminoacyl-transfer RNA synthetases class-II family profile" evidence="14">
    <location>
        <begin position="274"/>
        <end position="571"/>
    </location>
</feature>
<evidence type="ECO:0000256" key="11">
    <source>
        <dbReference type="ARBA" id="ARBA00023146"/>
    </source>
</evidence>
<dbReference type="Pfam" id="PF07973">
    <property type="entry name" value="tRNA_SAD"/>
    <property type="match status" value="1"/>
</dbReference>
<dbReference type="Gene3D" id="3.30.930.10">
    <property type="entry name" value="Bira Bifunctional Protein, Domain 2"/>
    <property type="match status" value="1"/>
</dbReference>
<feature type="binding site" evidence="13">
    <location>
        <position position="418"/>
    </location>
    <ligand>
        <name>Zn(2+)</name>
        <dbReference type="ChEBI" id="CHEBI:29105"/>
        <note>catalytic</note>
    </ligand>
</feature>
<evidence type="ECO:0000256" key="8">
    <source>
        <dbReference type="ARBA" id="ARBA00022840"/>
    </source>
</evidence>
<dbReference type="SUPFAM" id="SSF55186">
    <property type="entry name" value="ThrRS/AlaRS common domain"/>
    <property type="match status" value="1"/>
</dbReference>
<evidence type="ECO:0000313" key="17">
    <source>
        <dbReference type="Proteomes" id="UP000321820"/>
    </source>
</evidence>
<protein>
    <recommendedName>
        <fullName evidence="13">Threonine--tRNA ligase</fullName>
        <ecNumber evidence="13">6.1.1.3</ecNumber>
    </recommendedName>
    <alternativeName>
        <fullName evidence="13">Threonyl-tRNA synthetase</fullName>
        <shortName evidence="13">ThrRS</shortName>
    </alternativeName>
</protein>
<dbReference type="Pfam" id="PF00587">
    <property type="entry name" value="tRNA-synt_2b"/>
    <property type="match status" value="1"/>
</dbReference>
<dbReference type="Pfam" id="PF02824">
    <property type="entry name" value="TGS"/>
    <property type="match status" value="1"/>
</dbReference>
<dbReference type="GO" id="GO:0000049">
    <property type="term" value="F:tRNA binding"/>
    <property type="evidence" value="ECO:0007669"/>
    <property type="project" value="UniProtKB-KW"/>
</dbReference>
<comment type="catalytic activity">
    <reaction evidence="12 13">
        <text>tRNA(Thr) + L-threonine + ATP = L-threonyl-tRNA(Thr) + AMP + diphosphate + H(+)</text>
        <dbReference type="Rhea" id="RHEA:24624"/>
        <dbReference type="Rhea" id="RHEA-COMP:9670"/>
        <dbReference type="Rhea" id="RHEA-COMP:9704"/>
        <dbReference type="ChEBI" id="CHEBI:15378"/>
        <dbReference type="ChEBI" id="CHEBI:30616"/>
        <dbReference type="ChEBI" id="CHEBI:33019"/>
        <dbReference type="ChEBI" id="CHEBI:57926"/>
        <dbReference type="ChEBI" id="CHEBI:78442"/>
        <dbReference type="ChEBI" id="CHEBI:78534"/>
        <dbReference type="ChEBI" id="CHEBI:456215"/>
        <dbReference type="EC" id="6.1.1.3"/>
    </reaction>
</comment>
<dbReference type="PROSITE" id="PS51880">
    <property type="entry name" value="TGS"/>
    <property type="match status" value="1"/>
</dbReference>
<dbReference type="Gene3D" id="3.40.50.800">
    <property type="entry name" value="Anticodon-binding domain"/>
    <property type="match status" value="1"/>
</dbReference>
<evidence type="ECO:0000259" key="14">
    <source>
        <dbReference type="PROSITE" id="PS50862"/>
    </source>
</evidence>
<evidence type="ECO:0000256" key="9">
    <source>
        <dbReference type="ARBA" id="ARBA00022884"/>
    </source>
</evidence>
<dbReference type="InterPro" id="IPR012676">
    <property type="entry name" value="TGS-like"/>
</dbReference>
<evidence type="ECO:0000256" key="3">
    <source>
        <dbReference type="ARBA" id="ARBA00022555"/>
    </source>
</evidence>
<dbReference type="SUPFAM" id="SSF52954">
    <property type="entry name" value="Class II aaRS ABD-related"/>
    <property type="match status" value="1"/>
</dbReference>
<comment type="caution">
    <text evidence="13">Lacks conserved residue(s) required for the propagation of feature annotation.</text>
</comment>
<dbReference type="Gene3D" id="3.10.20.30">
    <property type="match status" value="1"/>
</dbReference>
<dbReference type="InterPro" id="IPR036621">
    <property type="entry name" value="Anticodon-bd_dom_sf"/>
</dbReference>
<dbReference type="OrthoDB" id="9802304at2"/>
<feature type="domain" description="TGS" evidence="15">
    <location>
        <begin position="2"/>
        <end position="92"/>
    </location>
</feature>
<keyword evidence="6 13" id="KW-0547">Nucleotide-binding</keyword>
<keyword evidence="3 13" id="KW-0820">tRNA-binding</keyword>
<dbReference type="PROSITE" id="PS50862">
    <property type="entry name" value="AA_TRNA_LIGASE_II"/>
    <property type="match status" value="1"/>
</dbReference>
<accession>A0A5B9E3W8</accession>
<organism evidence="16 17">
    <name type="scientific">Terriglobus albidus</name>
    <dbReference type="NCBI Taxonomy" id="1592106"/>
    <lineage>
        <taxon>Bacteria</taxon>
        <taxon>Pseudomonadati</taxon>
        <taxon>Acidobacteriota</taxon>
        <taxon>Terriglobia</taxon>
        <taxon>Terriglobales</taxon>
        <taxon>Acidobacteriaceae</taxon>
        <taxon>Terriglobus</taxon>
    </lineage>
</organism>
<keyword evidence="11 13" id="KW-0030">Aminoacyl-tRNA synthetase</keyword>
<dbReference type="PANTHER" id="PTHR11451:SF44">
    <property type="entry name" value="THREONINE--TRNA LIGASE, CHLOROPLASTIC_MITOCHONDRIAL 2"/>
    <property type="match status" value="1"/>
</dbReference>
<dbReference type="InterPro" id="IPR033728">
    <property type="entry name" value="ThrRS_core"/>
</dbReference>
<keyword evidence="10 13" id="KW-0648">Protein biosynthesis</keyword>
<dbReference type="InterPro" id="IPR002314">
    <property type="entry name" value="aa-tRNA-synt_IIb"/>
</dbReference>
<evidence type="ECO:0000256" key="1">
    <source>
        <dbReference type="ARBA" id="ARBA00008226"/>
    </source>
</evidence>
<dbReference type="RefSeq" id="WP_147646148.1">
    <property type="nucleotide sequence ID" value="NZ_CP042806.1"/>
</dbReference>
<dbReference type="GO" id="GO:0046872">
    <property type="term" value="F:metal ion binding"/>
    <property type="evidence" value="ECO:0007669"/>
    <property type="project" value="UniProtKB-KW"/>
</dbReference>
<dbReference type="Proteomes" id="UP000321820">
    <property type="component" value="Chromosome"/>
</dbReference>
<dbReference type="GO" id="GO:0004829">
    <property type="term" value="F:threonine-tRNA ligase activity"/>
    <property type="evidence" value="ECO:0007669"/>
    <property type="project" value="UniProtKB-UniRule"/>
</dbReference>
<dbReference type="AlphaFoldDB" id="A0A5B9E3W8"/>
<evidence type="ECO:0000259" key="15">
    <source>
        <dbReference type="PROSITE" id="PS51880"/>
    </source>
</evidence>
<dbReference type="GO" id="GO:0005737">
    <property type="term" value="C:cytoplasm"/>
    <property type="evidence" value="ECO:0007669"/>
    <property type="project" value="UniProtKB-SubCell"/>
</dbReference>
<evidence type="ECO:0000256" key="13">
    <source>
        <dbReference type="HAMAP-Rule" id="MF_00184"/>
    </source>
</evidence>
<keyword evidence="4 13" id="KW-0436">Ligase</keyword>
<keyword evidence="7 13" id="KW-0862">Zinc</keyword>
<gene>
    <name evidence="13 16" type="primary">thrS</name>
    <name evidence="16" type="ORF">FTW19_02380</name>
</gene>
<dbReference type="SMART" id="SM00863">
    <property type="entry name" value="tRNA_SAD"/>
    <property type="match status" value="1"/>
</dbReference>
<dbReference type="FunFam" id="3.40.50.800:FF:000001">
    <property type="entry name" value="Threonine--tRNA ligase"/>
    <property type="match status" value="1"/>
</dbReference>
<sequence length="676" mass="76415">MSPENIRIQLPDGSVREVPKGTTPLDVANGISPRLAAAVVVAKIRPLTTATTESTATETGSEDAMYAAHESGERLVDLSAPLNEDVALWLLKEDAPEALKVVRHSAAHVMATAVLELFPETKLGHGPATDAGFFYDFYREKPFTPEDLEKIEQRMAEVVTRDEKFVREYEPREQALREFKANGDFMKQHFVEKFTKDGEQVSLYKNGSFVDFCRGPHVPSTGRVKAFKVTNLAGAYWLGDEKNPQLQRVYGTAFYNKKDLEAHFKHLEEIKARDHRVLGKQLDLYSIQEVAGSGLIFWHPKGGIIRKTMEDWMREECLRRGYNLVFTPHIMKRELWKISGHDGVYSKDMFPPMELDDAEYRVKPMNCPGHILIYKSTPKSYRDLPARYAELGNVYRFERSGTMHGLLRVRGFTQDDAHIFCTPDQVKGEIEACLDFAESVLKTFGFSEYRVELSTRDPNKPGEFFGTADDWAHAEGALQEVLVGRGLSFETFPGEAAFYGPKIDVKLVDVLGRLWQLSTVQFDFNLPRRFELEYVGEDGERHQPVMVHRALFGSVERFFGVLIEHYAGAFPLWLSPVQIGLVPISEKHHAYAEQVKQKLEAAGLRVELDLRNEKMNAKIRDFTLQKIPFVLVMGDKEAASEAVSVRTRGVGDQGSVSLAEFITRTQGLLESKSPTL</sequence>
<dbReference type="CDD" id="cd00771">
    <property type="entry name" value="ThrRS_core"/>
    <property type="match status" value="1"/>
</dbReference>
<comment type="cofactor">
    <cofactor evidence="13">
        <name>Zn(2+)</name>
        <dbReference type="ChEBI" id="CHEBI:29105"/>
    </cofactor>
    <text evidence="13">Binds 1 zinc ion per subunit.</text>
</comment>
<evidence type="ECO:0000256" key="6">
    <source>
        <dbReference type="ARBA" id="ARBA00022741"/>
    </source>
</evidence>
<dbReference type="CDD" id="cd00860">
    <property type="entry name" value="ThrRS_anticodon"/>
    <property type="match status" value="1"/>
</dbReference>
<evidence type="ECO:0000313" key="16">
    <source>
        <dbReference type="EMBL" id="QEE26952.1"/>
    </source>
</evidence>
<dbReference type="InterPro" id="IPR047246">
    <property type="entry name" value="ThrRS_anticodon"/>
</dbReference>
<dbReference type="NCBIfam" id="TIGR00418">
    <property type="entry name" value="thrS"/>
    <property type="match status" value="1"/>
</dbReference>
<keyword evidence="5 13" id="KW-0479">Metal-binding</keyword>
<dbReference type="GO" id="GO:0005524">
    <property type="term" value="F:ATP binding"/>
    <property type="evidence" value="ECO:0007669"/>
    <property type="project" value="UniProtKB-UniRule"/>
</dbReference>
<reference evidence="16 17" key="1">
    <citation type="submission" date="2019-08" db="EMBL/GenBank/DDBJ databases">
        <title>Complete genome sequence of Terriglobus albidus strain ORNL.</title>
        <authorList>
            <person name="Podar M."/>
        </authorList>
    </citation>
    <scope>NUCLEOTIDE SEQUENCE [LARGE SCALE GENOMIC DNA]</scope>
    <source>
        <strain evidence="16 17">ORNL</strain>
    </source>
</reference>
<evidence type="ECO:0000256" key="12">
    <source>
        <dbReference type="ARBA" id="ARBA00049515"/>
    </source>
</evidence>
<evidence type="ECO:0000256" key="4">
    <source>
        <dbReference type="ARBA" id="ARBA00022598"/>
    </source>
</evidence>
<dbReference type="HAMAP" id="MF_00184">
    <property type="entry name" value="Thr_tRNA_synth"/>
    <property type="match status" value="1"/>
</dbReference>
<dbReference type="CDD" id="cd01667">
    <property type="entry name" value="TGS_ThrRS"/>
    <property type="match status" value="1"/>
</dbReference>
<dbReference type="InterPro" id="IPR018163">
    <property type="entry name" value="Thr/Ala-tRNA-synth_IIc_edit"/>
</dbReference>
<evidence type="ECO:0000256" key="2">
    <source>
        <dbReference type="ARBA" id="ARBA00022490"/>
    </source>
</evidence>
<comment type="subcellular location">
    <subcellularLocation>
        <location evidence="13">Cytoplasm</location>
    </subcellularLocation>
</comment>
<dbReference type="InterPro" id="IPR004154">
    <property type="entry name" value="Anticodon-bd"/>
</dbReference>
<dbReference type="SUPFAM" id="SSF55681">
    <property type="entry name" value="Class II aaRS and biotin synthetases"/>
    <property type="match status" value="1"/>
</dbReference>